<name>A0A9E6RDW9_9HYPH</name>
<evidence type="ECO:0000313" key="11">
    <source>
        <dbReference type="Proteomes" id="UP000825701"/>
    </source>
</evidence>
<evidence type="ECO:0000256" key="6">
    <source>
        <dbReference type="ARBA" id="ARBA00023136"/>
    </source>
</evidence>
<feature type="transmembrane region" description="Helical" evidence="8">
    <location>
        <begin position="90"/>
        <end position="112"/>
    </location>
</feature>
<feature type="transmembrane region" description="Helical" evidence="8">
    <location>
        <begin position="28"/>
        <end position="49"/>
    </location>
</feature>
<dbReference type="CDD" id="cd06173">
    <property type="entry name" value="MFS_MefA_like"/>
    <property type="match status" value="1"/>
</dbReference>
<keyword evidence="5 8" id="KW-1133">Transmembrane helix</keyword>
<dbReference type="GO" id="GO:0005886">
    <property type="term" value="C:plasma membrane"/>
    <property type="evidence" value="ECO:0007669"/>
    <property type="project" value="UniProtKB-SubCell"/>
</dbReference>
<evidence type="ECO:0000256" key="7">
    <source>
        <dbReference type="SAM" id="MobiDB-lite"/>
    </source>
</evidence>
<feature type="transmembrane region" description="Helical" evidence="8">
    <location>
        <begin position="183"/>
        <end position="202"/>
    </location>
</feature>
<evidence type="ECO:0000313" key="10">
    <source>
        <dbReference type="EMBL" id="QZO01588.1"/>
    </source>
</evidence>
<sequence length="444" mass="47001">MSAVDPEAQGATPVPESPLAFRHRNFTLFWFGRLTATFAVQIVSVAVGWQVYDITRDPWDLGLVGLIQFLPAIALVLFTGQVADRFPRRLIMAVCVAVEAVGALALVAVALMETPSVGLIFCVLFLFGVARAFFSPASWAIVPSLVPQAALANAITWGSSAWQFATIVGPVTGGLLYGLGAPVAYGGAAALLMASCVLNLMITSPHVRRTLERNWDSLAAGFRYVFTEKVVLGAISLDLFAVLLGGAYALMPAVARDVLDVGPWGLGMMRAAPGIGAIAVAALLSVRPITDRAGHIMFVCVGLFGLSAVVFGLSQTVWLSIASLVVMGGADMVSVTIRETLMQLWTPDEVRGRVNAVNMMFIGASNELGEFRAGAMASVIGVMPAIIFGGVGAMAVAGLWAWMFPQLRTARSLEKREGKGPLALRAPARQTLRRASAEQESAPR</sequence>
<feature type="transmembrane region" description="Helical" evidence="8">
    <location>
        <begin position="296"/>
        <end position="321"/>
    </location>
</feature>
<accession>A0A9E6RDW9</accession>
<dbReference type="Gene3D" id="1.20.1250.20">
    <property type="entry name" value="MFS general substrate transporter like domains"/>
    <property type="match status" value="1"/>
</dbReference>
<dbReference type="PANTHER" id="PTHR23513:SF9">
    <property type="entry name" value="ENTEROBACTIN EXPORTER ENTS"/>
    <property type="match status" value="1"/>
</dbReference>
<dbReference type="Pfam" id="PF05977">
    <property type="entry name" value="MFS_3"/>
    <property type="match status" value="1"/>
</dbReference>
<feature type="transmembrane region" description="Helical" evidence="8">
    <location>
        <begin position="375"/>
        <end position="402"/>
    </location>
</feature>
<dbReference type="AlphaFoldDB" id="A0A9E6RDW9"/>
<evidence type="ECO:0000256" key="5">
    <source>
        <dbReference type="ARBA" id="ARBA00022989"/>
    </source>
</evidence>
<dbReference type="InterPro" id="IPR036259">
    <property type="entry name" value="MFS_trans_sf"/>
</dbReference>
<dbReference type="EMBL" id="CP081869">
    <property type="protein sequence ID" value="QZO01588.1"/>
    <property type="molecule type" value="Genomic_DNA"/>
</dbReference>
<keyword evidence="2" id="KW-0813">Transport</keyword>
<dbReference type="InterPro" id="IPR010290">
    <property type="entry name" value="TM_effector"/>
</dbReference>
<dbReference type="SUPFAM" id="SSF103473">
    <property type="entry name" value="MFS general substrate transporter"/>
    <property type="match status" value="1"/>
</dbReference>
<dbReference type="KEGG" id="cmet:K6K41_09370"/>
<keyword evidence="3" id="KW-1003">Cell membrane</keyword>
<feature type="region of interest" description="Disordered" evidence="7">
    <location>
        <begin position="418"/>
        <end position="444"/>
    </location>
</feature>
<comment type="subcellular location">
    <subcellularLocation>
        <location evidence="1">Cell membrane</location>
        <topology evidence="1">Multi-pass membrane protein</topology>
    </subcellularLocation>
</comment>
<evidence type="ECO:0000256" key="2">
    <source>
        <dbReference type="ARBA" id="ARBA00022448"/>
    </source>
</evidence>
<protein>
    <submittedName>
        <fullName evidence="10">MFS transporter</fullName>
    </submittedName>
</protein>
<feature type="domain" description="Major facilitator superfamily (MFS) profile" evidence="9">
    <location>
        <begin position="25"/>
        <end position="410"/>
    </location>
</feature>
<feature type="transmembrane region" description="Helical" evidence="8">
    <location>
        <begin position="263"/>
        <end position="284"/>
    </location>
</feature>
<feature type="transmembrane region" description="Helical" evidence="8">
    <location>
        <begin position="61"/>
        <end position="78"/>
    </location>
</feature>
<keyword evidence="11" id="KW-1185">Reference proteome</keyword>
<dbReference type="PANTHER" id="PTHR23513">
    <property type="entry name" value="INTEGRAL MEMBRANE EFFLUX PROTEIN-RELATED"/>
    <property type="match status" value="1"/>
</dbReference>
<evidence type="ECO:0000256" key="3">
    <source>
        <dbReference type="ARBA" id="ARBA00022475"/>
    </source>
</evidence>
<organism evidence="10 11">
    <name type="scientific">Chenggangzhangella methanolivorans</name>
    <dbReference type="NCBI Taxonomy" id="1437009"/>
    <lineage>
        <taxon>Bacteria</taxon>
        <taxon>Pseudomonadati</taxon>
        <taxon>Pseudomonadota</taxon>
        <taxon>Alphaproteobacteria</taxon>
        <taxon>Hyphomicrobiales</taxon>
        <taxon>Methylopilaceae</taxon>
        <taxon>Chenggangzhangella</taxon>
    </lineage>
</organism>
<keyword evidence="4 8" id="KW-0812">Transmembrane</keyword>
<dbReference type="GO" id="GO:0022857">
    <property type="term" value="F:transmembrane transporter activity"/>
    <property type="evidence" value="ECO:0007669"/>
    <property type="project" value="InterPro"/>
</dbReference>
<keyword evidence="6 8" id="KW-0472">Membrane</keyword>
<dbReference type="RefSeq" id="WP_261404885.1">
    <property type="nucleotide sequence ID" value="NZ_CP081869.1"/>
</dbReference>
<proteinExistence type="predicted"/>
<evidence type="ECO:0000256" key="8">
    <source>
        <dbReference type="SAM" id="Phobius"/>
    </source>
</evidence>
<dbReference type="Proteomes" id="UP000825701">
    <property type="component" value="Chromosome"/>
</dbReference>
<evidence type="ECO:0000259" key="9">
    <source>
        <dbReference type="PROSITE" id="PS50850"/>
    </source>
</evidence>
<evidence type="ECO:0000256" key="4">
    <source>
        <dbReference type="ARBA" id="ARBA00022692"/>
    </source>
</evidence>
<feature type="compositionally biased region" description="Basic and acidic residues" evidence="7">
    <location>
        <begin position="435"/>
        <end position="444"/>
    </location>
</feature>
<dbReference type="PROSITE" id="PS50850">
    <property type="entry name" value="MFS"/>
    <property type="match status" value="1"/>
</dbReference>
<evidence type="ECO:0000256" key="1">
    <source>
        <dbReference type="ARBA" id="ARBA00004651"/>
    </source>
</evidence>
<feature type="transmembrane region" description="Helical" evidence="8">
    <location>
        <begin position="230"/>
        <end position="251"/>
    </location>
</feature>
<gene>
    <name evidence="10" type="ORF">K6K41_09370</name>
</gene>
<reference evidence="10" key="1">
    <citation type="submission" date="2021-08" db="EMBL/GenBank/DDBJ databases">
        <authorList>
            <person name="Zhang H."/>
            <person name="Xu M."/>
            <person name="Yu Z."/>
            <person name="Yang L."/>
            <person name="Cai Y."/>
        </authorList>
    </citation>
    <scope>NUCLEOTIDE SEQUENCE</scope>
    <source>
        <strain evidence="10">CHL1</strain>
    </source>
</reference>
<feature type="transmembrane region" description="Helical" evidence="8">
    <location>
        <begin position="118"/>
        <end position="142"/>
    </location>
</feature>
<dbReference type="InterPro" id="IPR020846">
    <property type="entry name" value="MFS_dom"/>
</dbReference>